<keyword evidence="3" id="KW-1185">Reference proteome</keyword>
<sequence>CNVLCIIPQFKSGFQVFVDNEWYFIRQNFNAFVVNINDTFMALSNGKYKSCLHRTLVNNKTPRKSLPFFLCQDKDKVVSRPTELVDYNTPRLDTDFTWLALLEFTQNYHRVDTWTVQAFPTWLQANNVEA</sequence>
<dbReference type="InterPro" id="IPR050231">
    <property type="entry name" value="Iron_ascorbate_oxido_reductase"/>
</dbReference>
<evidence type="ECO:0000313" key="3">
    <source>
        <dbReference type="Proteomes" id="UP001234989"/>
    </source>
</evidence>
<feature type="domain" description="Isopenicillin N synthase-like Fe(2+) 2OG dioxygenase" evidence="1">
    <location>
        <begin position="8"/>
        <end position="71"/>
    </location>
</feature>
<dbReference type="InterPro" id="IPR027443">
    <property type="entry name" value="IPNS-like_sf"/>
</dbReference>
<dbReference type="Proteomes" id="UP001234989">
    <property type="component" value="Chromosome 10"/>
</dbReference>
<dbReference type="Pfam" id="PF03171">
    <property type="entry name" value="2OG-FeII_Oxy"/>
    <property type="match status" value="1"/>
</dbReference>
<dbReference type="Gene3D" id="2.60.120.330">
    <property type="entry name" value="B-lactam Antibiotic, Isopenicillin N Synthase, Chain"/>
    <property type="match status" value="1"/>
</dbReference>
<evidence type="ECO:0000313" key="2">
    <source>
        <dbReference type="EMBL" id="WMV51284.1"/>
    </source>
</evidence>
<evidence type="ECO:0000259" key="1">
    <source>
        <dbReference type="Pfam" id="PF03171"/>
    </source>
</evidence>
<dbReference type="PANTHER" id="PTHR47990">
    <property type="entry name" value="2-OXOGLUTARATE (2OG) AND FE(II)-DEPENDENT OXYGENASE SUPERFAMILY PROTEIN-RELATED"/>
    <property type="match status" value="1"/>
</dbReference>
<organism evidence="2 3">
    <name type="scientific">Solanum verrucosum</name>
    <dbReference type="NCBI Taxonomy" id="315347"/>
    <lineage>
        <taxon>Eukaryota</taxon>
        <taxon>Viridiplantae</taxon>
        <taxon>Streptophyta</taxon>
        <taxon>Embryophyta</taxon>
        <taxon>Tracheophyta</taxon>
        <taxon>Spermatophyta</taxon>
        <taxon>Magnoliopsida</taxon>
        <taxon>eudicotyledons</taxon>
        <taxon>Gunneridae</taxon>
        <taxon>Pentapetalae</taxon>
        <taxon>asterids</taxon>
        <taxon>lamiids</taxon>
        <taxon>Solanales</taxon>
        <taxon>Solanaceae</taxon>
        <taxon>Solanoideae</taxon>
        <taxon>Solaneae</taxon>
        <taxon>Solanum</taxon>
    </lineage>
</organism>
<protein>
    <recommendedName>
        <fullName evidence="1">Isopenicillin N synthase-like Fe(2+) 2OG dioxygenase domain-containing protein</fullName>
    </recommendedName>
</protein>
<dbReference type="SUPFAM" id="SSF51197">
    <property type="entry name" value="Clavaminate synthase-like"/>
    <property type="match status" value="1"/>
</dbReference>
<reference evidence="2" key="1">
    <citation type="submission" date="2023-08" db="EMBL/GenBank/DDBJ databases">
        <title>A de novo genome assembly of Solanum verrucosum Schlechtendal, a Mexican diploid species geographically isolated from the other diploid A-genome species in potato relatives.</title>
        <authorList>
            <person name="Hosaka K."/>
        </authorList>
    </citation>
    <scope>NUCLEOTIDE SEQUENCE</scope>
    <source>
        <tissue evidence="2">Young leaves</tissue>
    </source>
</reference>
<dbReference type="AlphaFoldDB" id="A0AAF0UTV5"/>
<name>A0AAF0UTV5_SOLVR</name>
<proteinExistence type="predicted"/>
<dbReference type="EMBL" id="CP133621">
    <property type="protein sequence ID" value="WMV51284.1"/>
    <property type="molecule type" value="Genomic_DNA"/>
</dbReference>
<feature type="non-terminal residue" evidence="2">
    <location>
        <position position="1"/>
    </location>
</feature>
<gene>
    <name evidence="2" type="ORF">MTR67_044669</name>
</gene>
<accession>A0AAF0UTV5</accession>
<dbReference type="InterPro" id="IPR044861">
    <property type="entry name" value="IPNS-like_FE2OG_OXY"/>
</dbReference>